<protein>
    <recommendedName>
        <fullName evidence="1">Pyridoxamine 5'-phosphate oxidase N-terminal domain-containing protein</fullName>
    </recommendedName>
</protein>
<dbReference type="InterPro" id="IPR011576">
    <property type="entry name" value="Pyridox_Oxase_N"/>
</dbReference>
<dbReference type="InterPro" id="IPR012349">
    <property type="entry name" value="Split_barrel_FMN-bd"/>
</dbReference>
<organism evidence="3 4">
    <name type="scientific">Treponema putidum</name>
    <dbReference type="NCBI Taxonomy" id="221027"/>
    <lineage>
        <taxon>Bacteria</taxon>
        <taxon>Pseudomonadati</taxon>
        <taxon>Spirochaetota</taxon>
        <taxon>Spirochaetia</taxon>
        <taxon>Spirochaetales</taxon>
        <taxon>Treponemataceae</taxon>
        <taxon>Treponema</taxon>
    </lineage>
</organism>
<reference evidence="3" key="1">
    <citation type="submission" date="2019-04" db="EMBL/GenBank/DDBJ databases">
        <title>Whole genome sequencing of oral phylogroup 2 treponemes.</title>
        <authorList>
            <person name="Chan Y."/>
            <person name="Zeng H.H."/>
            <person name="Yu X.L."/>
            <person name="Leung W.K."/>
            <person name="Watt R.M."/>
        </authorList>
    </citation>
    <scope>NUCLEOTIDE SEQUENCE</scope>
    <source>
        <strain evidence="3">OMZ 835</strain>
        <strain evidence="2">OMZ 847</strain>
    </source>
</reference>
<feature type="domain" description="Pyridoxamine 5'-phosphate oxidase N-terminal" evidence="1">
    <location>
        <begin position="11"/>
        <end position="125"/>
    </location>
</feature>
<dbReference type="RefSeq" id="WP_255805496.1">
    <property type="nucleotide sequence ID" value="NZ_CP038802.1"/>
</dbReference>
<gene>
    <name evidence="3" type="ORF">E4N74_12770</name>
    <name evidence="2" type="ORF">E4N76_13785</name>
</gene>
<dbReference type="AlphaFoldDB" id="A0AAE9SI87"/>
<keyword evidence="5" id="KW-1185">Reference proteome</keyword>
<dbReference type="Proteomes" id="UP001059401">
    <property type="component" value="Chromosome"/>
</dbReference>
<evidence type="ECO:0000259" key="1">
    <source>
        <dbReference type="Pfam" id="PF01243"/>
    </source>
</evidence>
<proteinExistence type="predicted"/>
<evidence type="ECO:0000313" key="3">
    <source>
        <dbReference type="EMBL" id="UTY34773.1"/>
    </source>
</evidence>
<evidence type="ECO:0000313" key="2">
    <source>
        <dbReference type="EMBL" id="UTY29913.1"/>
    </source>
</evidence>
<evidence type="ECO:0000313" key="5">
    <source>
        <dbReference type="Proteomes" id="UP001059401"/>
    </source>
</evidence>
<dbReference type="SUPFAM" id="SSF50475">
    <property type="entry name" value="FMN-binding split barrel"/>
    <property type="match status" value="1"/>
</dbReference>
<evidence type="ECO:0000313" key="4">
    <source>
        <dbReference type="Proteomes" id="UP001058682"/>
    </source>
</evidence>
<dbReference type="Proteomes" id="UP001058682">
    <property type="component" value="Chromosome"/>
</dbReference>
<sequence>METKLSLKGIAEYLDGIGLQYMATIGLDGKPKVRPVQYMILRDDKLWFCTNKEKAMYAELQKSPFIDLCGSRLQKDEITTAWIRFSAEVVFPVESEEIFAVKKAIMQKSEIVHELYHNNPEHPLFKVFYLKNICGSLNNLGHVKGLEERKDFSKPIDFYF</sequence>
<name>A0AAE9SI87_9SPIR</name>
<accession>A0AAE9SI87</accession>
<dbReference type="Gene3D" id="2.30.110.10">
    <property type="entry name" value="Electron Transport, Fmn-binding Protein, Chain A"/>
    <property type="match status" value="1"/>
</dbReference>
<dbReference type="Pfam" id="PF01243">
    <property type="entry name" value="PNPOx_N"/>
    <property type="match status" value="1"/>
</dbReference>
<dbReference type="EMBL" id="CP038804">
    <property type="protein sequence ID" value="UTY34773.1"/>
    <property type="molecule type" value="Genomic_DNA"/>
</dbReference>
<dbReference type="EMBL" id="CP038802">
    <property type="protein sequence ID" value="UTY29913.1"/>
    <property type="molecule type" value="Genomic_DNA"/>
</dbReference>